<accession>A8LLV8</accession>
<dbReference type="KEGG" id="dsh:Dshi_3134"/>
<keyword evidence="1" id="KW-1133">Transmembrane helix</keyword>
<dbReference type="AlphaFoldDB" id="A8LLV8"/>
<dbReference type="eggNOG" id="COG4219">
    <property type="taxonomic scope" value="Bacteria"/>
</dbReference>
<dbReference type="Proteomes" id="UP000006833">
    <property type="component" value="Chromosome"/>
</dbReference>
<evidence type="ECO:0000256" key="1">
    <source>
        <dbReference type="SAM" id="Phobius"/>
    </source>
</evidence>
<dbReference type="InterPro" id="IPR052173">
    <property type="entry name" value="Beta-lactam_resp_regulator"/>
</dbReference>
<dbReference type="STRING" id="398580.Dshi_3134"/>
<feature type="transmembrane region" description="Helical" evidence="1">
    <location>
        <begin position="46"/>
        <end position="65"/>
    </location>
</feature>
<dbReference type="OrthoDB" id="7743548at2"/>
<evidence type="ECO:0000259" key="2">
    <source>
        <dbReference type="Pfam" id="PF05569"/>
    </source>
</evidence>
<evidence type="ECO:0000313" key="3">
    <source>
        <dbReference type="EMBL" id="ABV94867.1"/>
    </source>
</evidence>
<proteinExistence type="predicted"/>
<sequence length="381" mass="42301">MTAMTPAIDLFIDANILLLLAFCLWRVAQFFLQRTALRHDHGFQAGLLKTVLLITLLSPILGLGFTSLGNYLVPDTPTTLSDIAVAAYLGGSIAMPAVDFEALLNTRRTFVETFSAGKVSWAAPLLAGFAVVSVALTLRLLRSALCVRRTLADSYLWRRTGRVDIRLSDRITVPFAARGLRRRHVVLPTCLLTRPRDLRVVLAHEFQHLRAGDVEWELALEALRPLVFWNPAFILWKRAFEKLRELSCDQRVLASRCITPHEYAACLLTFCARRRTGPALARVAFVSVAPNTPKRVLEHRILSLYRLPSFRHTRPMLAALALVLALGIGSIAATVRAPGDWSQDRLMLSTIVNLERLDAITRQQGRATPASGLLGVAPMSR</sequence>
<feature type="domain" description="Peptidase M56" evidence="2">
    <location>
        <begin position="123"/>
        <end position="292"/>
    </location>
</feature>
<feature type="transmembrane region" description="Helical" evidence="1">
    <location>
        <begin position="121"/>
        <end position="141"/>
    </location>
</feature>
<reference evidence="4" key="1">
    <citation type="journal article" date="2010" name="ISME J.">
        <title>The complete genome sequence of the algal symbiont Dinoroseobacter shibae: a hitchhiker's guide to life in the sea.</title>
        <authorList>
            <person name="Wagner-Dobler I."/>
            <person name="Ballhausen B."/>
            <person name="Berger M."/>
            <person name="Brinkhoff T."/>
            <person name="Buchholz I."/>
            <person name="Bunk B."/>
            <person name="Cypionka H."/>
            <person name="Daniel R."/>
            <person name="Drepper T."/>
            <person name="Gerdts G."/>
            <person name="Hahnke S."/>
            <person name="Han C."/>
            <person name="Jahn D."/>
            <person name="Kalhoefer D."/>
            <person name="Kiss H."/>
            <person name="Klenk H.P."/>
            <person name="Kyrpides N."/>
            <person name="Liebl W."/>
            <person name="Liesegang H."/>
            <person name="Meincke L."/>
            <person name="Pati A."/>
            <person name="Petersen J."/>
            <person name="Piekarski T."/>
            <person name="Pommerenke C."/>
            <person name="Pradella S."/>
            <person name="Pukall R."/>
            <person name="Rabus R."/>
            <person name="Stackebrandt E."/>
            <person name="Thole S."/>
            <person name="Thompson L."/>
            <person name="Tielen P."/>
            <person name="Tomasch J."/>
            <person name="von Jan M."/>
            <person name="Wanphrut N."/>
            <person name="Wichels A."/>
            <person name="Zech H."/>
            <person name="Simon M."/>
        </authorList>
    </citation>
    <scope>NUCLEOTIDE SEQUENCE [LARGE SCALE GENOMIC DNA]</scope>
    <source>
        <strain evidence="4">DSM 16493 / NCIMB 14021 / DFL 12</strain>
    </source>
</reference>
<dbReference type="PANTHER" id="PTHR34978:SF3">
    <property type="entry name" value="SLR0241 PROTEIN"/>
    <property type="match status" value="1"/>
</dbReference>
<dbReference type="HOGENOM" id="CLU_727396_0_0_5"/>
<dbReference type="EMBL" id="CP000830">
    <property type="protein sequence ID" value="ABV94867.1"/>
    <property type="molecule type" value="Genomic_DNA"/>
</dbReference>
<evidence type="ECO:0000313" key="4">
    <source>
        <dbReference type="Proteomes" id="UP000006833"/>
    </source>
</evidence>
<dbReference type="Pfam" id="PF05569">
    <property type="entry name" value="Peptidase_M56"/>
    <property type="match status" value="1"/>
</dbReference>
<dbReference type="CDD" id="cd07341">
    <property type="entry name" value="M56_BlaR1_MecR1_like"/>
    <property type="match status" value="1"/>
</dbReference>
<gene>
    <name evidence="3" type="ordered locus">Dshi_3134</name>
</gene>
<name>A8LLV8_DINSH</name>
<keyword evidence="1" id="KW-0472">Membrane</keyword>
<dbReference type="InterPro" id="IPR008756">
    <property type="entry name" value="Peptidase_M56"/>
</dbReference>
<organism evidence="3 4">
    <name type="scientific">Dinoroseobacter shibae (strain DSM 16493 / NCIMB 14021 / DFL 12)</name>
    <dbReference type="NCBI Taxonomy" id="398580"/>
    <lineage>
        <taxon>Bacteria</taxon>
        <taxon>Pseudomonadati</taxon>
        <taxon>Pseudomonadota</taxon>
        <taxon>Alphaproteobacteria</taxon>
        <taxon>Rhodobacterales</taxon>
        <taxon>Roseobacteraceae</taxon>
        <taxon>Dinoroseobacter</taxon>
    </lineage>
</organism>
<dbReference type="PANTHER" id="PTHR34978">
    <property type="entry name" value="POSSIBLE SENSOR-TRANSDUCER PROTEIN BLAR"/>
    <property type="match status" value="1"/>
</dbReference>
<keyword evidence="4" id="KW-1185">Reference proteome</keyword>
<protein>
    <submittedName>
        <fullName evidence="3">BlaR1 peptidase M56 domain protein</fullName>
    </submittedName>
</protein>
<feature type="transmembrane region" description="Helical" evidence="1">
    <location>
        <begin position="6"/>
        <end position="25"/>
    </location>
</feature>
<feature type="transmembrane region" description="Helical" evidence="1">
    <location>
        <begin position="316"/>
        <end position="337"/>
    </location>
</feature>
<keyword evidence="1" id="KW-0812">Transmembrane</keyword>